<keyword evidence="3" id="KW-1185">Reference proteome</keyword>
<sequence>MTLKRLDHLVLTVADVEKTVAFYTKVLGMKDVVFHGTRHALVFGGQKINLHEKGHEWEPKAEKPTPGSADLCFVTDDTIENVEKRLKALHVPIETGPVQRTGALGPILSVYIRDPDQNLIEISHYLASIMN</sequence>
<dbReference type="InterPro" id="IPR004360">
    <property type="entry name" value="Glyas_Fos-R_dOase_dom"/>
</dbReference>
<feature type="domain" description="VOC" evidence="1">
    <location>
        <begin position="5"/>
        <end position="125"/>
    </location>
</feature>
<dbReference type="PANTHER" id="PTHR21366:SF14">
    <property type="entry name" value="GLYOXALASE DOMAIN-CONTAINING PROTEIN 5"/>
    <property type="match status" value="1"/>
</dbReference>
<dbReference type="PANTHER" id="PTHR21366">
    <property type="entry name" value="GLYOXALASE FAMILY PROTEIN"/>
    <property type="match status" value="1"/>
</dbReference>
<dbReference type="InterPro" id="IPR050383">
    <property type="entry name" value="GlyoxalaseI/FosfomycinResist"/>
</dbReference>
<dbReference type="Gene3D" id="3.10.180.10">
    <property type="entry name" value="2,3-Dihydroxybiphenyl 1,2-Dioxygenase, domain 1"/>
    <property type="match status" value="1"/>
</dbReference>
<name>A0ABR6VK51_9FIRM</name>
<dbReference type="CDD" id="cd07253">
    <property type="entry name" value="GLOD5"/>
    <property type="match status" value="1"/>
</dbReference>
<protein>
    <submittedName>
        <fullName evidence="2">VOC family protein</fullName>
    </submittedName>
</protein>
<dbReference type="Pfam" id="PF00903">
    <property type="entry name" value="Glyoxalase"/>
    <property type="match status" value="1"/>
</dbReference>
<evidence type="ECO:0000313" key="3">
    <source>
        <dbReference type="Proteomes" id="UP000606870"/>
    </source>
</evidence>
<reference evidence="2 3" key="1">
    <citation type="submission" date="2020-08" db="EMBL/GenBank/DDBJ databases">
        <authorList>
            <person name="Liu C."/>
            <person name="Sun Q."/>
        </authorList>
    </citation>
    <scope>NUCLEOTIDE SEQUENCE [LARGE SCALE GENOMIC DNA]</scope>
    <source>
        <strain evidence="2 3">NSJ-59</strain>
    </source>
</reference>
<dbReference type="PROSITE" id="PS51819">
    <property type="entry name" value="VOC"/>
    <property type="match status" value="1"/>
</dbReference>
<evidence type="ECO:0000313" key="2">
    <source>
        <dbReference type="EMBL" id="MBC3537663.1"/>
    </source>
</evidence>
<dbReference type="Proteomes" id="UP000606870">
    <property type="component" value="Unassembled WGS sequence"/>
</dbReference>
<dbReference type="EMBL" id="JACOGK010000035">
    <property type="protein sequence ID" value="MBC3537663.1"/>
    <property type="molecule type" value="Genomic_DNA"/>
</dbReference>
<dbReference type="InterPro" id="IPR037523">
    <property type="entry name" value="VOC_core"/>
</dbReference>
<organism evidence="2 3">
    <name type="scientific">Megasphaera hominis</name>
    <dbReference type="NCBI Taxonomy" id="159836"/>
    <lineage>
        <taxon>Bacteria</taxon>
        <taxon>Bacillati</taxon>
        <taxon>Bacillota</taxon>
        <taxon>Negativicutes</taxon>
        <taxon>Veillonellales</taxon>
        <taxon>Veillonellaceae</taxon>
        <taxon>Megasphaera</taxon>
    </lineage>
</organism>
<dbReference type="SUPFAM" id="SSF54593">
    <property type="entry name" value="Glyoxalase/Bleomycin resistance protein/Dihydroxybiphenyl dioxygenase"/>
    <property type="match status" value="1"/>
</dbReference>
<comment type="caution">
    <text evidence="2">The sequence shown here is derived from an EMBL/GenBank/DDBJ whole genome shotgun (WGS) entry which is preliminary data.</text>
</comment>
<accession>A0ABR6VK51</accession>
<dbReference type="InterPro" id="IPR029068">
    <property type="entry name" value="Glyas_Bleomycin-R_OHBP_Dase"/>
</dbReference>
<evidence type="ECO:0000259" key="1">
    <source>
        <dbReference type="PROSITE" id="PS51819"/>
    </source>
</evidence>
<gene>
    <name evidence="2" type="ORF">H8J70_10435</name>
</gene>
<proteinExistence type="predicted"/>